<dbReference type="Pfam" id="PF25508">
    <property type="entry name" value="TRPM2"/>
    <property type="match status" value="1"/>
</dbReference>
<name>A0A183S9H7_SCHSO</name>
<reference evidence="7 8" key="2">
    <citation type="submission" date="2018-11" db="EMBL/GenBank/DDBJ databases">
        <authorList>
            <consortium name="Pathogen Informatics"/>
        </authorList>
    </citation>
    <scope>NUCLEOTIDE SEQUENCE [LARGE SCALE GENOMIC DNA]</scope>
    <source>
        <strain evidence="7 8">NST_G2</strain>
    </source>
</reference>
<feature type="chain" id="PRO_5043141057" description="TRPM-like domain-containing protein" evidence="5">
    <location>
        <begin position="17"/>
        <end position="201"/>
    </location>
</feature>
<gene>
    <name evidence="7" type="ORF">SSLN_LOCUS875</name>
</gene>
<dbReference type="WBParaSite" id="SSLN_0000091001-mRNA-1">
    <property type="protein sequence ID" value="SSLN_0000091001-mRNA-1"/>
    <property type="gene ID" value="SSLN_0000091001"/>
</dbReference>
<keyword evidence="5" id="KW-0732">Signal</keyword>
<keyword evidence="8" id="KW-1185">Reference proteome</keyword>
<feature type="signal peptide" evidence="5">
    <location>
        <begin position="1"/>
        <end position="16"/>
    </location>
</feature>
<evidence type="ECO:0000256" key="3">
    <source>
        <dbReference type="ARBA" id="ARBA00022989"/>
    </source>
</evidence>
<protein>
    <recommendedName>
        <fullName evidence="6">TRPM-like domain-containing protein</fullName>
    </recommendedName>
</protein>
<evidence type="ECO:0000313" key="8">
    <source>
        <dbReference type="Proteomes" id="UP000275846"/>
    </source>
</evidence>
<dbReference type="EMBL" id="UYSU01000931">
    <property type="protein sequence ID" value="VDL86399.1"/>
    <property type="molecule type" value="Genomic_DNA"/>
</dbReference>
<proteinExistence type="predicted"/>
<dbReference type="AlphaFoldDB" id="A0A183S9H7"/>
<organism evidence="9">
    <name type="scientific">Schistocephalus solidus</name>
    <name type="common">Tapeworm</name>
    <dbReference type="NCBI Taxonomy" id="70667"/>
    <lineage>
        <taxon>Eukaryota</taxon>
        <taxon>Metazoa</taxon>
        <taxon>Spiralia</taxon>
        <taxon>Lophotrochozoa</taxon>
        <taxon>Platyhelminthes</taxon>
        <taxon>Cestoda</taxon>
        <taxon>Eucestoda</taxon>
        <taxon>Diphyllobothriidea</taxon>
        <taxon>Diphyllobothriidae</taxon>
        <taxon>Schistocephalus</taxon>
    </lineage>
</organism>
<evidence type="ECO:0000256" key="4">
    <source>
        <dbReference type="ARBA" id="ARBA00023136"/>
    </source>
</evidence>
<dbReference type="OrthoDB" id="10490619at2759"/>
<feature type="domain" description="TRPM-like" evidence="6">
    <location>
        <begin position="1"/>
        <end position="99"/>
    </location>
</feature>
<dbReference type="GO" id="GO:0030001">
    <property type="term" value="P:metal ion transport"/>
    <property type="evidence" value="ECO:0007669"/>
    <property type="project" value="TreeGrafter"/>
</dbReference>
<keyword evidence="2" id="KW-0812">Transmembrane</keyword>
<dbReference type="PANTHER" id="PTHR13800">
    <property type="entry name" value="TRANSIENT RECEPTOR POTENTIAL CATION CHANNEL, SUBFAMILY M, MEMBER 6"/>
    <property type="match status" value="1"/>
</dbReference>
<dbReference type="Proteomes" id="UP000275846">
    <property type="component" value="Unassembled WGS sequence"/>
</dbReference>
<dbReference type="InterPro" id="IPR057366">
    <property type="entry name" value="TRPM-like"/>
</dbReference>
<keyword evidence="4" id="KW-0472">Membrane</keyword>
<evidence type="ECO:0000259" key="6">
    <source>
        <dbReference type="Pfam" id="PF25508"/>
    </source>
</evidence>
<sequence length="201" mass="23176">MAEYIWGLCTSPLSLALIACRIQRRCAEIFEDSYDTYIASRYREYANNFENLATEMVTIGVSINDAAACDLVGGSYMRAWFSPIVLELAYLGDCTTFMSSLPAQKAIEYMWTCNIRCKSHLVPVCMFLPFVLLMPRFVQYGTTELFSLSHTRDRQVPTYPANNHERFWRFYNCPRVKHHFGLVSRHILLGILISPYKPEIA</sequence>
<dbReference type="GO" id="GO:0005886">
    <property type="term" value="C:plasma membrane"/>
    <property type="evidence" value="ECO:0007669"/>
    <property type="project" value="TreeGrafter"/>
</dbReference>
<dbReference type="GO" id="GO:0005261">
    <property type="term" value="F:monoatomic cation channel activity"/>
    <property type="evidence" value="ECO:0007669"/>
    <property type="project" value="TreeGrafter"/>
</dbReference>
<reference evidence="9" key="1">
    <citation type="submission" date="2016-06" db="UniProtKB">
        <authorList>
            <consortium name="WormBaseParasite"/>
        </authorList>
    </citation>
    <scope>IDENTIFICATION</scope>
</reference>
<keyword evidence="3" id="KW-1133">Transmembrane helix</keyword>
<accession>A0A183S9H7</accession>
<evidence type="ECO:0000256" key="1">
    <source>
        <dbReference type="ARBA" id="ARBA00004141"/>
    </source>
</evidence>
<dbReference type="PANTHER" id="PTHR13800:SF1">
    <property type="entry name" value="TRANSIENT RECEPTOR POTENTIAL CATION CHANNEL TRPM"/>
    <property type="match status" value="1"/>
</dbReference>
<comment type="subcellular location">
    <subcellularLocation>
        <location evidence="1">Membrane</location>
        <topology evidence="1">Multi-pass membrane protein</topology>
    </subcellularLocation>
</comment>
<dbReference type="InterPro" id="IPR050927">
    <property type="entry name" value="TRPM"/>
</dbReference>
<evidence type="ECO:0000256" key="2">
    <source>
        <dbReference type="ARBA" id="ARBA00022692"/>
    </source>
</evidence>
<evidence type="ECO:0000256" key="5">
    <source>
        <dbReference type="SAM" id="SignalP"/>
    </source>
</evidence>
<evidence type="ECO:0000313" key="7">
    <source>
        <dbReference type="EMBL" id="VDL86399.1"/>
    </source>
</evidence>
<evidence type="ECO:0000313" key="9">
    <source>
        <dbReference type="WBParaSite" id="SSLN_0000091001-mRNA-1"/>
    </source>
</evidence>